<comment type="caution">
    <text evidence="5">Lacks conserved residue(s) required for the propagation of feature annotation.</text>
</comment>
<dbReference type="InterPro" id="IPR015422">
    <property type="entry name" value="PyrdxlP-dep_Trfase_small"/>
</dbReference>
<feature type="binding site" evidence="5">
    <location>
        <begin position="212"/>
        <end position="215"/>
    </location>
    <ligand>
        <name>pyridoxal 5'-phosphate</name>
        <dbReference type="ChEBI" id="CHEBI:597326"/>
    </ligand>
</feature>
<feature type="binding site" evidence="5">
    <location>
        <position position="270"/>
    </location>
    <ligand>
        <name>pyridoxal 5'-phosphate</name>
        <dbReference type="ChEBI" id="CHEBI:597326"/>
    </ligand>
</feature>
<dbReference type="EC" id="2.6.1.11" evidence="5"/>
<dbReference type="AlphaFoldDB" id="A0A125QF97"/>
<dbReference type="PATRIC" id="fig|294.194.peg.6740"/>
<dbReference type="Proteomes" id="UP000061348">
    <property type="component" value="Unassembled WGS sequence"/>
</dbReference>
<comment type="cofactor">
    <cofactor evidence="5">
        <name>pyridoxal 5'-phosphate</name>
        <dbReference type="ChEBI" id="CHEBI:597326"/>
    </cofactor>
    <text evidence="5">Binds 1 pyridoxal phosphate per subunit.</text>
</comment>
<keyword evidence="3 5" id="KW-0808">Transferase</keyword>
<keyword evidence="5" id="KW-0055">Arginine biosynthesis</keyword>
<dbReference type="PANTHER" id="PTHR11986:SF79">
    <property type="entry name" value="ACETYLORNITHINE AMINOTRANSFERASE, MITOCHONDRIAL"/>
    <property type="match status" value="1"/>
</dbReference>
<gene>
    <name evidence="6" type="primary">argD_2</name>
    <name evidence="5" type="synonym">argD</name>
    <name evidence="6" type="ORF">PFLmoz3_06071</name>
</gene>
<comment type="caution">
    <text evidence="6">The sequence shown here is derived from an EMBL/GenBank/DDBJ whole genome shotgun (WGS) entry which is preliminary data.</text>
</comment>
<dbReference type="Gene3D" id="3.90.1150.10">
    <property type="entry name" value="Aspartate Aminotransferase, domain 1"/>
    <property type="match status" value="1"/>
</dbReference>
<dbReference type="Pfam" id="PF00202">
    <property type="entry name" value="Aminotran_3"/>
    <property type="match status" value="1"/>
</dbReference>
<dbReference type="PANTHER" id="PTHR11986">
    <property type="entry name" value="AMINOTRANSFERASE CLASS III"/>
    <property type="match status" value="1"/>
</dbReference>
<evidence type="ECO:0000256" key="5">
    <source>
        <dbReference type="HAMAP-Rule" id="MF_01107"/>
    </source>
</evidence>
<evidence type="ECO:0000256" key="2">
    <source>
        <dbReference type="ARBA" id="ARBA00022605"/>
    </source>
</evidence>
<dbReference type="NCBIfam" id="TIGR00707">
    <property type="entry name" value="argD"/>
    <property type="match status" value="1"/>
</dbReference>
<name>A0A125QF97_PSEFL</name>
<feature type="binding site" evidence="5">
    <location>
        <position position="130"/>
    </location>
    <ligand>
        <name>N(2)-acetyl-L-ornithine</name>
        <dbReference type="ChEBI" id="CHEBI:57805"/>
    </ligand>
</feature>
<dbReference type="PIRSF" id="PIRSF000521">
    <property type="entry name" value="Transaminase_4ab_Lys_Orn"/>
    <property type="match status" value="1"/>
</dbReference>
<feature type="modified residue" description="N6-(pyridoxal phosphate)lysine" evidence="5">
    <location>
        <position position="241"/>
    </location>
</feature>
<evidence type="ECO:0000256" key="4">
    <source>
        <dbReference type="ARBA" id="ARBA00022898"/>
    </source>
</evidence>
<dbReference type="CDD" id="cd00610">
    <property type="entry name" value="OAT_like"/>
    <property type="match status" value="1"/>
</dbReference>
<dbReference type="InterPro" id="IPR004636">
    <property type="entry name" value="AcOrn/SuccOrn_fam"/>
</dbReference>
<dbReference type="NCBIfam" id="NF002325">
    <property type="entry name" value="PRK01278.1"/>
    <property type="match status" value="1"/>
</dbReference>
<comment type="subcellular location">
    <subcellularLocation>
        <location evidence="5">Cytoplasm</location>
    </subcellularLocation>
</comment>
<dbReference type="InterPro" id="IPR050103">
    <property type="entry name" value="Class-III_PLP-dep_AT"/>
</dbReference>
<feature type="binding site" evidence="5">
    <location>
        <position position="269"/>
    </location>
    <ligand>
        <name>N(2)-acetyl-L-ornithine</name>
        <dbReference type="ChEBI" id="CHEBI:57805"/>
    </ligand>
</feature>
<dbReference type="InterPro" id="IPR005814">
    <property type="entry name" value="Aminotrans_3"/>
</dbReference>
<keyword evidence="2 5" id="KW-0028">Amino-acid biosynthesis</keyword>
<keyword evidence="4 5" id="KW-0663">Pyridoxal phosphate</keyword>
<comment type="miscellaneous">
    <text evidence="5">May also have succinyldiaminopimelate aminotransferase activity, thus carrying out the corresponding step in lysine biosynthesis.</text>
</comment>
<sequence length="407" mass="42856">MNTIMATYSPLDFEPSSGIGAHLVGRDGHAYLDLISGVGVNGLGHGHPKLVPALQAQVARLMHCSNLYRIGEQHELAARLSELSGASGVFFCNSGCEANEAAIKLARLHGHNRGIATPKIIVMDGAFHGRTLATVAATASPKVRAGFAPLPEGFVRVPYNDIPALEALDDTECVAVLVEPVQGEGGVNLPDTGYLTALREVCSRKGWLLMLDEVQTGIGRTGRWFAHQHSPIRPDVMTIAKGLGSGVPIGACLAWGDAAHTFTPGSHGSTFGGNPLACRAGLETLAIIDADGLLEHALELGAFIVQQLRDKLADLPQVVQIRGLGLMIGITLDRPCQPLVAEALREGLLINVTAERVVRLLPPLVLSREEASAGIATLTHLIRNRIQDSGGDSRAAASIGMPANDGR</sequence>
<organism evidence="6 7">
    <name type="scientific">Pseudomonas fluorescens</name>
    <dbReference type="NCBI Taxonomy" id="294"/>
    <lineage>
        <taxon>Bacteria</taxon>
        <taxon>Pseudomonadati</taxon>
        <taxon>Pseudomonadota</taxon>
        <taxon>Gammaproteobacteria</taxon>
        <taxon>Pseudomonadales</taxon>
        <taxon>Pseudomonadaceae</taxon>
        <taxon>Pseudomonas</taxon>
    </lineage>
</organism>
<dbReference type="HAMAP" id="MF_01107">
    <property type="entry name" value="ArgD_aminotrans_3"/>
    <property type="match status" value="1"/>
</dbReference>
<proteinExistence type="inferred from homology"/>
<dbReference type="Gene3D" id="3.40.640.10">
    <property type="entry name" value="Type I PLP-dependent aspartate aminotransferase-like (Major domain)"/>
    <property type="match status" value="1"/>
</dbReference>
<dbReference type="InterPro" id="IPR015424">
    <property type="entry name" value="PyrdxlP-dep_Trfase"/>
</dbReference>
<comment type="subunit">
    <text evidence="5">Homodimer.</text>
</comment>
<dbReference type="InterPro" id="IPR015421">
    <property type="entry name" value="PyrdxlP-dep_Trfase_major"/>
</dbReference>
<evidence type="ECO:0000313" key="7">
    <source>
        <dbReference type="Proteomes" id="UP000061348"/>
    </source>
</evidence>
<dbReference type="FunFam" id="3.40.640.10:FF:000004">
    <property type="entry name" value="Acetylornithine aminotransferase"/>
    <property type="match status" value="1"/>
</dbReference>
<evidence type="ECO:0000256" key="3">
    <source>
        <dbReference type="ARBA" id="ARBA00022679"/>
    </source>
</evidence>
<dbReference type="InterPro" id="IPR049704">
    <property type="entry name" value="Aminotrans_3_PPA_site"/>
</dbReference>
<dbReference type="GO" id="GO:0042802">
    <property type="term" value="F:identical protein binding"/>
    <property type="evidence" value="ECO:0007669"/>
    <property type="project" value="TreeGrafter"/>
</dbReference>
<comment type="pathway">
    <text evidence="5">Amino-acid biosynthesis; L-arginine biosynthesis; N(2)-acetyl-L-ornithine from L-glutamate: step 4/4.</text>
</comment>
<dbReference type="EMBL" id="LCYA01000246">
    <property type="protein sequence ID" value="KWV77503.1"/>
    <property type="molecule type" value="Genomic_DNA"/>
</dbReference>
<dbReference type="PROSITE" id="PS00600">
    <property type="entry name" value="AA_TRANSFER_CLASS_3"/>
    <property type="match status" value="1"/>
</dbReference>
<keyword evidence="1 5" id="KW-0032">Aminotransferase</keyword>
<protein>
    <recommendedName>
        <fullName evidence="5">Acetylornithine aminotransferase</fullName>
        <shortName evidence="5">ACOAT</shortName>
        <ecNumber evidence="5">2.6.1.11</ecNumber>
    </recommendedName>
</protein>
<dbReference type="RefSeq" id="WP_078481492.1">
    <property type="nucleotide sequence ID" value="NZ_LCYA01000246.1"/>
</dbReference>
<dbReference type="GO" id="GO:0006526">
    <property type="term" value="P:L-arginine biosynthetic process"/>
    <property type="evidence" value="ECO:0007669"/>
    <property type="project" value="UniProtKB-UniRule"/>
</dbReference>
<dbReference type="GO" id="GO:0030170">
    <property type="term" value="F:pyridoxal phosphate binding"/>
    <property type="evidence" value="ECO:0007669"/>
    <property type="project" value="InterPro"/>
</dbReference>
<comment type="similarity">
    <text evidence="5">Belongs to the class-III pyridoxal-phosphate-dependent aminotransferase family. ArgD subfamily.</text>
</comment>
<reference evidence="6 7" key="1">
    <citation type="submission" date="2015-05" db="EMBL/GenBank/DDBJ databases">
        <title>A genomic and transcriptomic approach to investigate the blue pigment phenotype in Pseudomonas fluorescens.</title>
        <authorList>
            <person name="Andreani N.A."/>
            <person name="Cardazzo B."/>
        </authorList>
    </citation>
    <scope>NUCLEOTIDE SEQUENCE [LARGE SCALE GENOMIC DNA]</scope>
    <source>
        <strain evidence="6 7">Ps_22</strain>
    </source>
</reference>
<dbReference type="SUPFAM" id="SSF53383">
    <property type="entry name" value="PLP-dependent transferases"/>
    <property type="match status" value="1"/>
</dbReference>
<comment type="catalytic activity">
    <reaction evidence="5">
        <text>N(2)-acetyl-L-ornithine + 2-oxoglutarate = N-acetyl-L-glutamate 5-semialdehyde + L-glutamate</text>
        <dbReference type="Rhea" id="RHEA:18049"/>
        <dbReference type="ChEBI" id="CHEBI:16810"/>
        <dbReference type="ChEBI" id="CHEBI:29123"/>
        <dbReference type="ChEBI" id="CHEBI:29985"/>
        <dbReference type="ChEBI" id="CHEBI:57805"/>
        <dbReference type="EC" id="2.6.1.11"/>
    </reaction>
</comment>
<keyword evidence="5" id="KW-0963">Cytoplasm</keyword>
<dbReference type="UniPathway" id="UPA00068">
    <property type="reaction ID" value="UER00109"/>
</dbReference>
<feature type="binding site" evidence="5">
    <location>
        <position position="127"/>
    </location>
    <ligand>
        <name>pyridoxal 5'-phosphate</name>
        <dbReference type="ChEBI" id="CHEBI:597326"/>
    </ligand>
</feature>
<evidence type="ECO:0000256" key="1">
    <source>
        <dbReference type="ARBA" id="ARBA00022576"/>
    </source>
</evidence>
<dbReference type="GO" id="GO:0003992">
    <property type="term" value="F:N2-acetyl-L-ornithine:2-oxoglutarate 5-aminotransferase activity"/>
    <property type="evidence" value="ECO:0007669"/>
    <property type="project" value="UniProtKB-UniRule"/>
</dbReference>
<dbReference type="GO" id="GO:0005737">
    <property type="term" value="C:cytoplasm"/>
    <property type="evidence" value="ECO:0007669"/>
    <property type="project" value="UniProtKB-SubCell"/>
</dbReference>
<accession>A0A125QF97</accession>
<evidence type="ECO:0000313" key="6">
    <source>
        <dbReference type="EMBL" id="KWV77503.1"/>
    </source>
</evidence>